<name>A0A286RE20_9BACT</name>
<evidence type="ECO:0000313" key="1">
    <source>
        <dbReference type="EMBL" id="ASV74214.1"/>
    </source>
</evidence>
<dbReference type="KEGG" id="ttf:THTE_1612"/>
<dbReference type="EMBL" id="CP018477">
    <property type="protein sequence ID" value="ASV74214.1"/>
    <property type="molecule type" value="Genomic_DNA"/>
</dbReference>
<reference evidence="1 2" key="1">
    <citation type="journal article" name="Front. Microbiol.">
        <title>Sugar Metabolism of the First Thermophilic Planctomycete Thermogutta terrifontis: Comparative Genomic and Transcriptomic Approaches.</title>
        <authorList>
            <person name="Elcheninov A.G."/>
            <person name="Menzel P."/>
            <person name="Gudbergsdottir S.R."/>
            <person name="Slesarev A.I."/>
            <person name="Kadnikov V.V."/>
            <person name="Krogh A."/>
            <person name="Bonch-Osmolovskaya E.A."/>
            <person name="Peng X."/>
            <person name="Kublanov I.V."/>
        </authorList>
    </citation>
    <scope>NUCLEOTIDE SEQUENCE [LARGE SCALE GENOMIC DNA]</scope>
    <source>
        <strain evidence="1 2">R1</strain>
    </source>
</reference>
<protein>
    <submittedName>
        <fullName evidence="1">Uncharacterized protein</fullName>
    </submittedName>
</protein>
<proteinExistence type="predicted"/>
<sequence length="43" mass="4565">MTTGKARDSIKFDEQLTGRIAWRLVVAPSVSSKAWTGTATAVG</sequence>
<accession>A0A286RE20</accession>
<organism evidence="1 2">
    <name type="scientific">Thermogutta terrifontis</name>
    <dbReference type="NCBI Taxonomy" id="1331910"/>
    <lineage>
        <taxon>Bacteria</taxon>
        <taxon>Pseudomonadati</taxon>
        <taxon>Planctomycetota</taxon>
        <taxon>Planctomycetia</taxon>
        <taxon>Pirellulales</taxon>
        <taxon>Thermoguttaceae</taxon>
        <taxon>Thermogutta</taxon>
    </lineage>
</organism>
<keyword evidence="2" id="KW-1185">Reference proteome</keyword>
<evidence type="ECO:0000313" key="2">
    <source>
        <dbReference type="Proteomes" id="UP000215086"/>
    </source>
</evidence>
<dbReference type="Proteomes" id="UP000215086">
    <property type="component" value="Chromosome"/>
</dbReference>
<dbReference type="AlphaFoldDB" id="A0A286RE20"/>
<gene>
    <name evidence="1" type="ORF">THTE_1612</name>
</gene>